<dbReference type="Proteomes" id="UP001623348">
    <property type="component" value="Unassembled WGS sequence"/>
</dbReference>
<dbReference type="AlphaFoldDB" id="A0ABC9WMR0"/>
<name>A0ABC9WMR0_GRUJA</name>
<protein>
    <submittedName>
        <fullName evidence="2">Uncharacterized protein</fullName>
    </submittedName>
</protein>
<evidence type="ECO:0000313" key="2">
    <source>
        <dbReference type="EMBL" id="GAB0185647.1"/>
    </source>
</evidence>
<gene>
    <name evidence="2" type="ORF">GRJ2_001030000</name>
</gene>
<accession>A0ABC9WMR0</accession>
<keyword evidence="3" id="KW-1185">Reference proteome</keyword>
<dbReference type="EMBL" id="BAAFJT010000003">
    <property type="protein sequence ID" value="GAB0185647.1"/>
    <property type="molecule type" value="Genomic_DNA"/>
</dbReference>
<evidence type="ECO:0000256" key="1">
    <source>
        <dbReference type="SAM" id="MobiDB-lite"/>
    </source>
</evidence>
<comment type="caution">
    <text evidence="2">The sequence shown here is derived from an EMBL/GenBank/DDBJ whole genome shotgun (WGS) entry which is preliminary data.</text>
</comment>
<feature type="compositionally biased region" description="Basic and acidic residues" evidence="1">
    <location>
        <begin position="50"/>
        <end position="65"/>
    </location>
</feature>
<proteinExistence type="predicted"/>
<feature type="region of interest" description="Disordered" evidence="1">
    <location>
        <begin position="1"/>
        <end position="65"/>
    </location>
</feature>
<sequence>MTPRSLVSMPNPSGKKDKDQAVSSSFRRLGSFCRQQKTESKKGGGGGGSERGDRPPPRLDSSSRHRCLRRGEIEYIIQLLNRGELAFKIARFCGVCLLGSD</sequence>
<reference evidence="2 3" key="1">
    <citation type="submission" date="2024-06" db="EMBL/GenBank/DDBJ databases">
        <title>The draft genome of Grus japonensis, version 3.</title>
        <authorList>
            <person name="Nabeshima K."/>
            <person name="Suzuki S."/>
            <person name="Onuma M."/>
        </authorList>
    </citation>
    <scope>NUCLEOTIDE SEQUENCE [LARGE SCALE GENOMIC DNA]</scope>
    <source>
        <strain evidence="2 3">451A</strain>
    </source>
</reference>
<organism evidence="2 3">
    <name type="scientific">Grus japonensis</name>
    <name type="common">Japanese crane</name>
    <name type="synonym">Red-crowned crane</name>
    <dbReference type="NCBI Taxonomy" id="30415"/>
    <lineage>
        <taxon>Eukaryota</taxon>
        <taxon>Metazoa</taxon>
        <taxon>Chordata</taxon>
        <taxon>Craniata</taxon>
        <taxon>Vertebrata</taxon>
        <taxon>Euteleostomi</taxon>
        <taxon>Archelosauria</taxon>
        <taxon>Archosauria</taxon>
        <taxon>Dinosauria</taxon>
        <taxon>Saurischia</taxon>
        <taxon>Theropoda</taxon>
        <taxon>Coelurosauria</taxon>
        <taxon>Aves</taxon>
        <taxon>Neognathae</taxon>
        <taxon>Neoaves</taxon>
        <taxon>Gruiformes</taxon>
        <taxon>Gruidae</taxon>
        <taxon>Grus</taxon>
    </lineage>
</organism>
<evidence type="ECO:0000313" key="3">
    <source>
        <dbReference type="Proteomes" id="UP001623348"/>
    </source>
</evidence>